<accession>A0AAE1D303</accession>
<sequence length="80" mass="9114">MNKFFLRFGTSMSCVYFLLDFYLCRALSKHSTCYSAVLFSSHRRTSPRDYSQLLCSGSKCQLPENGPQGAIVFSENRRTG</sequence>
<reference evidence="1" key="1">
    <citation type="journal article" date="2023" name="G3 (Bethesda)">
        <title>A reference genome for the long-term kleptoplast-retaining sea slug Elysia crispata morphotype clarki.</title>
        <authorList>
            <person name="Eastman K.E."/>
            <person name="Pendleton A.L."/>
            <person name="Shaikh M.A."/>
            <person name="Suttiyut T."/>
            <person name="Ogas R."/>
            <person name="Tomko P."/>
            <person name="Gavelis G."/>
            <person name="Widhalm J.R."/>
            <person name="Wisecaver J.H."/>
        </authorList>
    </citation>
    <scope>NUCLEOTIDE SEQUENCE</scope>
    <source>
        <strain evidence="1">ECLA1</strain>
    </source>
</reference>
<dbReference type="Proteomes" id="UP001283361">
    <property type="component" value="Unassembled WGS sequence"/>
</dbReference>
<comment type="caution">
    <text evidence="1">The sequence shown here is derived from an EMBL/GenBank/DDBJ whole genome shotgun (WGS) entry which is preliminary data.</text>
</comment>
<evidence type="ECO:0000313" key="2">
    <source>
        <dbReference type="Proteomes" id="UP001283361"/>
    </source>
</evidence>
<gene>
    <name evidence="1" type="ORF">RRG08_021179</name>
</gene>
<name>A0AAE1D303_9GAST</name>
<dbReference type="AlphaFoldDB" id="A0AAE1D303"/>
<proteinExistence type="predicted"/>
<protein>
    <submittedName>
        <fullName evidence="1">Uncharacterized protein</fullName>
    </submittedName>
</protein>
<feature type="non-terminal residue" evidence="1">
    <location>
        <position position="1"/>
    </location>
</feature>
<evidence type="ECO:0000313" key="1">
    <source>
        <dbReference type="EMBL" id="KAK3754661.1"/>
    </source>
</evidence>
<organism evidence="1 2">
    <name type="scientific">Elysia crispata</name>
    <name type="common">lettuce slug</name>
    <dbReference type="NCBI Taxonomy" id="231223"/>
    <lineage>
        <taxon>Eukaryota</taxon>
        <taxon>Metazoa</taxon>
        <taxon>Spiralia</taxon>
        <taxon>Lophotrochozoa</taxon>
        <taxon>Mollusca</taxon>
        <taxon>Gastropoda</taxon>
        <taxon>Heterobranchia</taxon>
        <taxon>Euthyneura</taxon>
        <taxon>Panpulmonata</taxon>
        <taxon>Sacoglossa</taxon>
        <taxon>Placobranchoidea</taxon>
        <taxon>Plakobranchidae</taxon>
        <taxon>Elysia</taxon>
    </lineage>
</organism>
<keyword evidence="2" id="KW-1185">Reference proteome</keyword>
<dbReference type="EMBL" id="JAWDGP010005648">
    <property type="protein sequence ID" value="KAK3754661.1"/>
    <property type="molecule type" value="Genomic_DNA"/>
</dbReference>